<dbReference type="Proteomes" id="UP000011116">
    <property type="component" value="Chromosome 6H"/>
</dbReference>
<evidence type="ECO:0000259" key="1">
    <source>
        <dbReference type="Pfam" id="PF00646"/>
    </source>
</evidence>
<name>A0A8I6XYI6_HORVV</name>
<dbReference type="SUPFAM" id="SSF81383">
    <property type="entry name" value="F-box domain"/>
    <property type="match status" value="1"/>
</dbReference>
<protein>
    <recommendedName>
        <fullName evidence="5">F-box domain-containing protein</fullName>
    </recommendedName>
</protein>
<dbReference type="InterPro" id="IPR001810">
    <property type="entry name" value="F-box_dom"/>
</dbReference>
<dbReference type="InterPro" id="IPR056592">
    <property type="entry name" value="Beta-prop_At3g26010-like"/>
</dbReference>
<dbReference type="Pfam" id="PF00646">
    <property type="entry name" value="F-box"/>
    <property type="match status" value="1"/>
</dbReference>
<evidence type="ECO:0008006" key="5">
    <source>
        <dbReference type="Google" id="ProtNLM"/>
    </source>
</evidence>
<dbReference type="Gramene" id="HORVU.MOREX.r3.6HG0550310.1">
    <property type="protein sequence ID" value="HORVU.MOREX.r3.6HG0550310.1"/>
    <property type="gene ID" value="HORVU.MOREX.r3.6HG0550310"/>
</dbReference>
<dbReference type="PANTHER" id="PTHR32133">
    <property type="entry name" value="OS07G0120400 PROTEIN"/>
    <property type="match status" value="1"/>
</dbReference>
<dbReference type="RefSeq" id="XP_044954801.1">
    <property type="nucleotide sequence ID" value="XM_045098866.1"/>
</dbReference>
<dbReference type="AlphaFoldDB" id="A0A8I6XYI6"/>
<dbReference type="PANTHER" id="PTHR32133:SF402">
    <property type="entry name" value="F-BOX DOMAIN-CONTAINING PROTEIN"/>
    <property type="match status" value="1"/>
</dbReference>
<dbReference type="GeneID" id="123404977"/>
<feature type="domain" description="F-box" evidence="1">
    <location>
        <begin position="23"/>
        <end position="59"/>
    </location>
</feature>
<evidence type="ECO:0000259" key="2">
    <source>
        <dbReference type="Pfam" id="PF24750"/>
    </source>
</evidence>
<dbReference type="Pfam" id="PF24750">
    <property type="entry name" value="b-prop_At3g26010-like"/>
    <property type="match status" value="1"/>
</dbReference>
<dbReference type="InterPro" id="IPR036047">
    <property type="entry name" value="F-box-like_dom_sf"/>
</dbReference>
<feature type="domain" description="F-box protein At3g26010-like beta-propeller" evidence="2">
    <location>
        <begin position="140"/>
        <end position="322"/>
    </location>
</feature>
<gene>
    <name evidence="3" type="primary">LOC123404977</name>
</gene>
<proteinExistence type="predicted"/>
<reference evidence="3" key="2">
    <citation type="submission" date="2020-10" db="EMBL/GenBank/DDBJ databases">
        <authorList>
            <person name="Scholz U."/>
            <person name="Mascher M."/>
            <person name="Fiebig A."/>
        </authorList>
    </citation>
    <scope>NUCLEOTIDE SEQUENCE [LARGE SCALE GENOMIC DNA]</scope>
    <source>
        <strain evidence="3">cv. Morex</strain>
    </source>
</reference>
<reference evidence="4" key="1">
    <citation type="journal article" date="2012" name="Nature">
        <title>A physical, genetic and functional sequence assembly of the barley genome.</title>
        <authorList>
            <consortium name="The International Barley Genome Sequencing Consortium"/>
            <person name="Mayer K.F."/>
            <person name="Waugh R."/>
            <person name="Brown J.W."/>
            <person name="Schulman A."/>
            <person name="Langridge P."/>
            <person name="Platzer M."/>
            <person name="Fincher G.B."/>
            <person name="Muehlbauer G.J."/>
            <person name="Sato K."/>
            <person name="Close T.J."/>
            <person name="Wise R.P."/>
            <person name="Stein N."/>
        </authorList>
    </citation>
    <scope>NUCLEOTIDE SEQUENCE [LARGE SCALE GENOMIC DNA]</scope>
    <source>
        <strain evidence="4">cv. Morex</strain>
    </source>
</reference>
<organism evidence="3 4">
    <name type="scientific">Hordeum vulgare subsp. vulgare</name>
    <name type="common">Domesticated barley</name>
    <dbReference type="NCBI Taxonomy" id="112509"/>
    <lineage>
        <taxon>Eukaryota</taxon>
        <taxon>Viridiplantae</taxon>
        <taxon>Streptophyta</taxon>
        <taxon>Embryophyta</taxon>
        <taxon>Tracheophyta</taxon>
        <taxon>Spermatophyta</taxon>
        <taxon>Magnoliopsida</taxon>
        <taxon>Liliopsida</taxon>
        <taxon>Poales</taxon>
        <taxon>Poaceae</taxon>
        <taxon>BOP clade</taxon>
        <taxon>Pooideae</taxon>
        <taxon>Triticodae</taxon>
        <taxon>Triticeae</taxon>
        <taxon>Hordeinae</taxon>
        <taxon>Hordeum</taxon>
    </lineage>
</organism>
<dbReference type="OrthoDB" id="605328at2759"/>
<accession>A0A8I6XYI6</accession>
<reference evidence="3" key="3">
    <citation type="submission" date="2022-01" db="UniProtKB">
        <authorList>
            <consortium name="EnsemblPlants"/>
        </authorList>
    </citation>
    <scope>IDENTIFICATION</scope>
    <source>
        <strain evidence="3">subsp. vulgare</strain>
    </source>
</reference>
<dbReference type="KEGG" id="hvg:123404977"/>
<dbReference type="EnsemblPlants" id="HORVU.MOREX.r3.6HG0550310.1">
    <property type="protein sequence ID" value="HORVU.MOREX.r3.6HG0550310.1"/>
    <property type="gene ID" value="HORVU.MOREX.r3.6HG0550310"/>
</dbReference>
<keyword evidence="4" id="KW-1185">Reference proteome</keyword>
<evidence type="ECO:0000313" key="4">
    <source>
        <dbReference type="Proteomes" id="UP000011116"/>
    </source>
</evidence>
<sequence length="419" mass="47061">MEGEMTSRRRRPRSTAATPLEDEDLLSEVLLRLPPQPSSLPHASLVCNPWRSLVSDPGFVDRFRLHHRRNAPLLGFFGISSSLRHIDFVPTMDSPNRVPQFSFSLPGEGYGALLGCRDGLVLTLRLPWTCPRETPEASWRPVLVWDPVSGNQHRISLPPTSDDAKISWWISGAVLRCAGLVHFQVVLLVADEETQNRRLLAWIYSSETGEWGAPTSTLLPSWNVLRYTAERAVLAGNSLYWILAGSPSGIVQFDLDRETLAVIPVPRQLHMIPESHYSILRADEGGLGFIMLLKWDYKAVLYNWKTDSDGVCSWVIVRIIELDKLLSLNAEKKYALLLENQSKEGTGILGFAEINNVILLKTFVGMFMLQLDSLQLKKLPSTHERIFDVHDFWHAFECVYPAGFGGGREHGGAELLQNA</sequence>
<evidence type="ECO:0000313" key="3">
    <source>
        <dbReference type="EnsemblPlants" id="HORVU.MOREX.r3.6HG0550310.1"/>
    </source>
</evidence>